<dbReference type="InterPro" id="IPR028087">
    <property type="entry name" value="Tad_N"/>
</dbReference>
<sequence length="99" mass="9355">MLAVTSGGAILGAAVTARHRAQAAADLAALSAAAGVPAGHTAACGRAEHVAHAMGARLTECAIDHLDVVVRIEVTVGTGGTGLGPASALARAGPATPAG</sequence>
<proteinExistence type="predicted"/>
<evidence type="ECO:0000313" key="3">
    <source>
        <dbReference type="Proteomes" id="UP000009159"/>
    </source>
</evidence>
<keyword evidence="3" id="KW-1185">Reference proteome</keyword>
<dbReference type="NCBIfam" id="TIGR03816">
    <property type="entry name" value="tadE_like_DECH"/>
    <property type="match status" value="1"/>
</dbReference>
<dbReference type="STRING" id="350058.Mvan_5402"/>
<dbReference type="HOGENOM" id="CLU_104210_1_1_11"/>
<dbReference type="InterPro" id="IPR021202">
    <property type="entry name" value="Rv3654c-like"/>
</dbReference>
<protein>
    <recommendedName>
        <fullName evidence="1">Putative Flp pilus-assembly TadG-like N-terminal domain-containing protein</fullName>
    </recommendedName>
</protein>
<gene>
    <name evidence="2" type="ordered locus">Mvan_5402</name>
</gene>
<dbReference type="AlphaFoldDB" id="A1TG73"/>
<accession>A1TG73</accession>
<dbReference type="Proteomes" id="UP000009159">
    <property type="component" value="Chromosome"/>
</dbReference>
<dbReference type="Pfam" id="PF13400">
    <property type="entry name" value="Tad"/>
    <property type="match status" value="1"/>
</dbReference>
<name>A1TG73_MYCVP</name>
<feature type="domain" description="Putative Flp pilus-assembly TadG-like N-terminal" evidence="1">
    <location>
        <begin position="4"/>
        <end position="34"/>
    </location>
</feature>
<evidence type="ECO:0000259" key="1">
    <source>
        <dbReference type="Pfam" id="PF13400"/>
    </source>
</evidence>
<dbReference type="eggNOG" id="ENOG5033B4F">
    <property type="taxonomic scope" value="Bacteria"/>
</dbReference>
<dbReference type="KEGG" id="mva:Mvan_5402"/>
<dbReference type="EMBL" id="CP000511">
    <property type="protein sequence ID" value="ABM16173.1"/>
    <property type="molecule type" value="Genomic_DNA"/>
</dbReference>
<evidence type="ECO:0000313" key="2">
    <source>
        <dbReference type="EMBL" id="ABM16173.1"/>
    </source>
</evidence>
<reference evidence="2" key="1">
    <citation type="submission" date="2006-12" db="EMBL/GenBank/DDBJ databases">
        <title>Complete sequence of Mycobacterium vanbaalenii PYR-1.</title>
        <authorList>
            <consortium name="US DOE Joint Genome Institute"/>
            <person name="Copeland A."/>
            <person name="Lucas S."/>
            <person name="Lapidus A."/>
            <person name="Barry K."/>
            <person name="Detter J.C."/>
            <person name="Glavina del Rio T."/>
            <person name="Hammon N."/>
            <person name="Israni S."/>
            <person name="Dalin E."/>
            <person name="Tice H."/>
            <person name="Pitluck S."/>
            <person name="Singan V."/>
            <person name="Schmutz J."/>
            <person name="Larimer F."/>
            <person name="Land M."/>
            <person name="Hauser L."/>
            <person name="Kyrpides N."/>
            <person name="Anderson I.J."/>
            <person name="Miller C."/>
            <person name="Richardson P."/>
        </authorList>
    </citation>
    <scope>NUCLEOTIDE SEQUENCE [LARGE SCALE GENOMIC DNA]</scope>
    <source>
        <strain evidence="2">PYR-1</strain>
    </source>
</reference>
<organism evidence="2 3">
    <name type="scientific">Mycolicibacterium vanbaalenii (strain DSM 7251 / JCM 13017 / BCRC 16820 / KCTC 9966 / NRRL B-24157 / PYR-1)</name>
    <name type="common">Mycobacterium vanbaalenii</name>
    <dbReference type="NCBI Taxonomy" id="350058"/>
    <lineage>
        <taxon>Bacteria</taxon>
        <taxon>Bacillati</taxon>
        <taxon>Actinomycetota</taxon>
        <taxon>Actinomycetes</taxon>
        <taxon>Mycobacteriales</taxon>
        <taxon>Mycobacteriaceae</taxon>
        <taxon>Mycolicibacterium</taxon>
    </lineage>
</organism>